<evidence type="ECO:0000313" key="2">
    <source>
        <dbReference type="EMBL" id="OWP05719.1"/>
    </source>
</evidence>
<proteinExistence type="predicted"/>
<protein>
    <submittedName>
        <fullName evidence="2">Uncharacterized protein</fullName>
    </submittedName>
</protein>
<feature type="region of interest" description="Disordered" evidence="1">
    <location>
        <begin position="38"/>
        <end position="67"/>
    </location>
</feature>
<sequence>MRAAGVFNYKTYFRAWCYAGDDALSSIGVFPAAYRDRVPNEESRQRGREREGEREREERRGEEAADSGVVVALRTELPPITSGAFGWQPTLQPKGQPKGQPRAPRLSLAFEGETWWLLTSPRLVAVQKPQRVAVAEGTSCRERPAALGTRFVGRANCVTRLTGLTRAPPASSAPDDQWGA</sequence>
<feature type="compositionally biased region" description="Basic and acidic residues" evidence="1">
    <location>
        <begin position="38"/>
        <end position="63"/>
    </location>
</feature>
<organism evidence="2 3">
    <name type="scientific">Diplocarpon coronariae</name>
    <dbReference type="NCBI Taxonomy" id="2795749"/>
    <lineage>
        <taxon>Eukaryota</taxon>
        <taxon>Fungi</taxon>
        <taxon>Dikarya</taxon>
        <taxon>Ascomycota</taxon>
        <taxon>Pezizomycotina</taxon>
        <taxon>Leotiomycetes</taxon>
        <taxon>Helotiales</taxon>
        <taxon>Drepanopezizaceae</taxon>
        <taxon>Diplocarpon</taxon>
    </lineage>
</organism>
<gene>
    <name evidence="2" type="ORF">B2J93_837</name>
</gene>
<dbReference type="EMBL" id="MZNU01000060">
    <property type="protein sequence ID" value="OWP05719.1"/>
    <property type="molecule type" value="Genomic_DNA"/>
</dbReference>
<comment type="caution">
    <text evidence="2">The sequence shown here is derived from an EMBL/GenBank/DDBJ whole genome shotgun (WGS) entry which is preliminary data.</text>
</comment>
<reference evidence="2 3" key="1">
    <citation type="submission" date="2017-04" db="EMBL/GenBank/DDBJ databases">
        <title>Draft genome sequence of Marssonina coronaria NL1: causal agent of apple blotch.</title>
        <authorList>
            <person name="Cheng Q."/>
        </authorList>
    </citation>
    <scope>NUCLEOTIDE SEQUENCE [LARGE SCALE GENOMIC DNA]</scope>
    <source>
        <strain evidence="2 3">NL1</strain>
    </source>
</reference>
<dbReference type="AlphaFoldDB" id="A0A218ZCD2"/>
<keyword evidence="3" id="KW-1185">Reference proteome</keyword>
<evidence type="ECO:0000256" key="1">
    <source>
        <dbReference type="SAM" id="MobiDB-lite"/>
    </source>
</evidence>
<dbReference type="Proteomes" id="UP000242519">
    <property type="component" value="Unassembled WGS sequence"/>
</dbReference>
<evidence type="ECO:0000313" key="3">
    <source>
        <dbReference type="Proteomes" id="UP000242519"/>
    </source>
</evidence>
<accession>A0A218ZCD2</accession>
<name>A0A218ZCD2_9HELO</name>
<feature type="region of interest" description="Disordered" evidence="1">
    <location>
        <begin position="81"/>
        <end position="103"/>
    </location>
</feature>
<dbReference type="InParanoid" id="A0A218ZCD2"/>